<evidence type="ECO:0000256" key="2">
    <source>
        <dbReference type="ARBA" id="ARBA00023242"/>
    </source>
</evidence>
<dbReference type="GO" id="GO:0005634">
    <property type="term" value="C:nucleus"/>
    <property type="evidence" value="ECO:0007669"/>
    <property type="project" value="UniProtKB-SubCell"/>
</dbReference>
<dbReference type="EMBL" id="BPLR01004463">
    <property type="protein sequence ID" value="GIX95003.1"/>
    <property type="molecule type" value="Genomic_DNA"/>
</dbReference>
<dbReference type="PANTHER" id="PTHR16516">
    <property type="entry name" value="AGAP007109-PA"/>
    <property type="match status" value="1"/>
</dbReference>
<accession>A0AAV4PF15</accession>
<sequence length="420" mass="46621">MRNHKIKIKNVYLKIFRLLKHERALYICGDRGLDHVWHPSGSPAPFFRVPRLLGGAHLEMCDKLATSKQVLKVTLKDQFNSNGLPKIPSWLAHILPARNPNEQTLEIIVKGAALLSNPSRALPGEELRAWFGQDLADILKLPVIPPNVMEGKKRFECMLCQEQFENPFPVVAHLMYRCRRKDQGMSNLRNPFRKQNGGRVKNFDIATLTDMNDSDNRSEPPRSPQSPTSSVTSDTAKVTDANGDSLSEANGKGRKELKISTSTLRPQKVQDILRKSEHSPAIDGHMTSAFAPNTKLPTTVSNASGTIHQQLKMAEEFKGMRKMSSLAESGGYELTLMSPTLNDVYACPLCHQLSSMHPNPNPLDVFSGSKGLPPPLIPFLPPSLAALSFPSQNWCAKCNASFRMTSDLVYPHALSPQETN</sequence>
<keyword evidence="2" id="KW-0539">Nucleus</keyword>
<comment type="subcellular location">
    <subcellularLocation>
        <location evidence="1">Nucleus</location>
    </subcellularLocation>
</comment>
<feature type="region of interest" description="Disordered" evidence="3">
    <location>
        <begin position="210"/>
        <end position="267"/>
    </location>
</feature>
<gene>
    <name evidence="4" type="primary">PRDM8</name>
    <name evidence="4" type="ORF">CEXT_442641</name>
</gene>
<evidence type="ECO:0000256" key="3">
    <source>
        <dbReference type="SAM" id="MobiDB-lite"/>
    </source>
</evidence>
<feature type="compositionally biased region" description="Polar residues" evidence="3">
    <location>
        <begin position="225"/>
        <end position="248"/>
    </location>
</feature>
<keyword evidence="5" id="KW-1185">Reference proteome</keyword>
<reference evidence="4 5" key="1">
    <citation type="submission" date="2021-06" db="EMBL/GenBank/DDBJ databases">
        <title>Caerostris extrusa draft genome.</title>
        <authorList>
            <person name="Kono N."/>
            <person name="Arakawa K."/>
        </authorList>
    </citation>
    <scope>NUCLEOTIDE SEQUENCE [LARGE SCALE GENOMIC DNA]</scope>
</reference>
<dbReference type="GO" id="GO:0006355">
    <property type="term" value="P:regulation of DNA-templated transcription"/>
    <property type="evidence" value="ECO:0007669"/>
    <property type="project" value="TreeGrafter"/>
</dbReference>
<dbReference type="PANTHER" id="PTHR16516:SF4">
    <property type="entry name" value="C2H2-TYPE DOMAIN-CONTAINING PROTEIN"/>
    <property type="match status" value="1"/>
</dbReference>
<evidence type="ECO:0000313" key="5">
    <source>
        <dbReference type="Proteomes" id="UP001054945"/>
    </source>
</evidence>
<evidence type="ECO:0000256" key="1">
    <source>
        <dbReference type="ARBA" id="ARBA00004123"/>
    </source>
</evidence>
<name>A0AAV4PF15_CAEEX</name>
<organism evidence="4 5">
    <name type="scientific">Caerostris extrusa</name>
    <name type="common">Bark spider</name>
    <name type="synonym">Caerostris bankana</name>
    <dbReference type="NCBI Taxonomy" id="172846"/>
    <lineage>
        <taxon>Eukaryota</taxon>
        <taxon>Metazoa</taxon>
        <taxon>Ecdysozoa</taxon>
        <taxon>Arthropoda</taxon>
        <taxon>Chelicerata</taxon>
        <taxon>Arachnida</taxon>
        <taxon>Araneae</taxon>
        <taxon>Araneomorphae</taxon>
        <taxon>Entelegynae</taxon>
        <taxon>Araneoidea</taxon>
        <taxon>Araneidae</taxon>
        <taxon>Caerostris</taxon>
    </lineage>
</organism>
<protein>
    <submittedName>
        <fullName evidence="4">PR domain zinc finger protein 8</fullName>
    </submittedName>
</protein>
<dbReference type="Proteomes" id="UP001054945">
    <property type="component" value="Unassembled WGS sequence"/>
</dbReference>
<dbReference type="InterPro" id="IPR052296">
    <property type="entry name" value="TR-Histone_Methyltrans"/>
</dbReference>
<feature type="region of interest" description="Disordered" evidence="3">
    <location>
        <begin position="186"/>
        <end position="205"/>
    </location>
</feature>
<comment type="caution">
    <text evidence="4">The sequence shown here is derived from an EMBL/GenBank/DDBJ whole genome shotgun (WGS) entry which is preliminary data.</text>
</comment>
<evidence type="ECO:0000313" key="4">
    <source>
        <dbReference type="EMBL" id="GIX95003.1"/>
    </source>
</evidence>
<proteinExistence type="predicted"/>
<dbReference type="AlphaFoldDB" id="A0AAV4PF15"/>